<dbReference type="AlphaFoldDB" id="A0A9D2GVA6"/>
<reference evidence="1" key="1">
    <citation type="journal article" date="2021" name="PeerJ">
        <title>Extensive microbial diversity within the chicken gut microbiome revealed by metagenomics and culture.</title>
        <authorList>
            <person name="Gilroy R."/>
            <person name="Ravi A."/>
            <person name="Getino M."/>
            <person name="Pursley I."/>
            <person name="Horton D.L."/>
            <person name="Alikhan N.F."/>
            <person name="Baker D."/>
            <person name="Gharbi K."/>
            <person name="Hall N."/>
            <person name="Watson M."/>
            <person name="Adriaenssens E.M."/>
            <person name="Foster-Nyarko E."/>
            <person name="Jarju S."/>
            <person name="Secka A."/>
            <person name="Antonio M."/>
            <person name="Oren A."/>
            <person name="Chaudhuri R.R."/>
            <person name="La Ragione R."/>
            <person name="Hildebrand F."/>
            <person name="Pallen M.J."/>
        </authorList>
    </citation>
    <scope>NUCLEOTIDE SEQUENCE</scope>
    <source>
        <strain evidence="1">ChiW4-1371</strain>
    </source>
</reference>
<dbReference type="PROSITE" id="PS51257">
    <property type="entry name" value="PROKAR_LIPOPROTEIN"/>
    <property type="match status" value="1"/>
</dbReference>
<organism evidence="1 2">
    <name type="scientific">Candidatus Mucispirillum faecigallinarum</name>
    <dbReference type="NCBI Taxonomy" id="2838699"/>
    <lineage>
        <taxon>Bacteria</taxon>
        <taxon>Pseudomonadati</taxon>
        <taxon>Deferribacterota</taxon>
        <taxon>Deferribacteres</taxon>
        <taxon>Deferribacterales</taxon>
        <taxon>Mucispirillaceae</taxon>
        <taxon>Mucispirillum</taxon>
    </lineage>
</organism>
<comment type="caution">
    <text evidence="1">The sequence shown here is derived from an EMBL/GenBank/DDBJ whole genome shotgun (WGS) entry which is preliminary data.</text>
</comment>
<evidence type="ECO:0000313" key="1">
    <source>
        <dbReference type="EMBL" id="HIZ89829.1"/>
    </source>
</evidence>
<proteinExistence type="predicted"/>
<dbReference type="Proteomes" id="UP000824176">
    <property type="component" value="Unassembled WGS sequence"/>
</dbReference>
<dbReference type="EMBL" id="DXAQ01000121">
    <property type="protein sequence ID" value="HIZ89829.1"/>
    <property type="molecule type" value="Genomic_DNA"/>
</dbReference>
<evidence type="ECO:0008006" key="3">
    <source>
        <dbReference type="Google" id="ProtNLM"/>
    </source>
</evidence>
<name>A0A9D2GVA6_9BACT</name>
<sequence>MKYLIILAFLLLAGCAEDKNDNTAGIINNDNASNIYDFVNNEQIVIYYIAGEYNTGTVNKDEIIKNISTQFTNPGNEEVTVLIPETNDNLENNVMFSLNNAETVCAPDALCSINFNMLIKAQSSINNDFTLYLPVTLLNKDEMDMFIKMNAEEKYKAFAMKYLTNRIYVKFKITGNIAQ</sequence>
<accession>A0A9D2GVA6</accession>
<reference evidence="1" key="2">
    <citation type="submission" date="2021-04" db="EMBL/GenBank/DDBJ databases">
        <authorList>
            <person name="Gilroy R."/>
        </authorList>
    </citation>
    <scope>NUCLEOTIDE SEQUENCE</scope>
    <source>
        <strain evidence="1">ChiW4-1371</strain>
    </source>
</reference>
<evidence type="ECO:0000313" key="2">
    <source>
        <dbReference type="Proteomes" id="UP000824176"/>
    </source>
</evidence>
<gene>
    <name evidence="1" type="ORF">H9804_07775</name>
</gene>
<protein>
    <recommendedName>
        <fullName evidence="3">Lipoprotein</fullName>
    </recommendedName>
</protein>